<organism evidence="1">
    <name type="scientific">Anguilla anguilla</name>
    <name type="common">European freshwater eel</name>
    <name type="synonym">Muraena anguilla</name>
    <dbReference type="NCBI Taxonomy" id="7936"/>
    <lineage>
        <taxon>Eukaryota</taxon>
        <taxon>Metazoa</taxon>
        <taxon>Chordata</taxon>
        <taxon>Craniata</taxon>
        <taxon>Vertebrata</taxon>
        <taxon>Euteleostomi</taxon>
        <taxon>Actinopterygii</taxon>
        <taxon>Neopterygii</taxon>
        <taxon>Teleostei</taxon>
        <taxon>Anguilliformes</taxon>
        <taxon>Anguillidae</taxon>
        <taxon>Anguilla</taxon>
    </lineage>
</organism>
<dbReference type="AlphaFoldDB" id="A0A0E9RJL2"/>
<protein>
    <submittedName>
        <fullName evidence="1">Uncharacterized protein</fullName>
    </submittedName>
</protein>
<accession>A0A0E9RJL2</accession>
<reference evidence="1" key="1">
    <citation type="submission" date="2014-11" db="EMBL/GenBank/DDBJ databases">
        <authorList>
            <person name="Amaro Gonzalez C."/>
        </authorList>
    </citation>
    <scope>NUCLEOTIDE SEQUENCE</scope>
</reference>
<evidence type="ECO:0000313" key="1">
    <source>
        <dbReference type="EMBL" id="JAH29331.1"/>
    </source>
</evidence>
<reference evidence="1" key="2">
    <citation type="journal article" date="2015" name="Fish Shellfish Immunol.">
        <title>Early steps in the European eel (Anguilla anguilla)-Vibrio vulnificus interaction in the gills: Role of the RtxA13 toxin.</title>
        <authorList>
            <person name="Callol A."/>
            <person name="Pajuelo D."/>
            <person name="Ebbesson L."/>
            <person name="Teles M."/>
            <person name="MacKenzie S."/>
            <person name="Amaro C."/>
        </authorList>
    </citation>
    <scope>NUCLEOTIDE SEQUENCE</scope>
</reference>
<sequence>MFSAGFDSLCLTSPPSVFISPSPETAFLIGRIISLLRGSFQTLQRVLCQPHQGPESSGERYGQCCNRTGANLFSLGSVVLVCTESPFAFPLPNLG</sequence>
<name>A0A0E9RJL2_ANGAN</name>
<proteinExistence type="predicted"/>
<dbReference type="EMBL" id="GBXM01079246">
    <property type="protein sequence ID" value="JAH29331.1"/>
    <property type="molecule type" value="Transcribed_RNA"/>
</dbReference>